<dbReference type="PANTHER" id="PTHR35276">
    <property type="entry name" value="S-ADENOSYL-L-METHIONINE-DEPENDENT METHYLTRANSFERASES SUPERFAMILY PROTEIN"/>
    <property type="match status" value="1"/>
</dbReference>
<gene>
    <name evidence="1" type="ORF">JHK62_05250</name>
</gene>
<keyword evidence="2" id="KW-1185">Reference proteome</keyword>
<dbReference type="Proteomes" id="UP000653045">
    <property type="component" value="Unassembled WGS sequence"/>
</dbReference>
<keyword evidence="1" id="KW-0489">Methyltransferase</keyword>
<evidence type="ECO:0000313" key="1">
    <source>
        <dbReference type="EMBL" id="MBJ8326075.1"/>
    </source>
</evidence>
<sequence length="181" mass="20380">MKSPIQLSHDFLAEILTNQSIALDATMGNGHDTLFLAKHAKKVYAFDIQEIALKTTKEKLTASGAQNVQLILDSHEHIDDYLNEIDVAIFNLGYLPKADKTIVTKPDSTIKALEKTLALLKASGRISIMVYYGHDGGQIEKEALELFLKTLSQKQYTVMRYQPINQVNYPPFLIMIEKRSI</sequence>
<keyword evidence="1" id="KW-0808">Transferase</keyword>
<dbReference type="GO" id="GO:0032259">
    <property type="term" value="P:methylation"/>
    <property type="evidence" value="ECO:0007669"/>
    <property type="project" value="UniProtKB-KW"/>
</dbReference>
<reference evidence="1 2" key="1">
    <citation type="journal article" date="2021" name="Int. J. Syst. Evol. Microbiol.">
        <title>Streptococcus vicugnae sp. nov., isolated from faeces of alpacas (Vicugna pacos) and cattle (Bos taurus), Streptococcus zalophi sp. nov., and Streptococcus pacificus sp. nov., isolated from respiratory tract of California sea lions (Zalophus californianus).</title>
        <authorList>
            <person name="Volokhov D.V."/>
            <person name="Zagorodnyaya T.A."/>
            <person name="Shen Z."/>
            <person name="Blom J."/>
            <person name="Furtak V.A."/>
            <person name="Eisenberg T."/>
            <person name="Fan P."/>
            <person name="Jeong K.C."/>
            <person name="Gao Y."/>
            <person name="Zhang S."/>
            <person name="Amselle M."/>
        </authorList>
    </citation>
    <scope>NUCLEOTIDE SEQUENCE [LARGE SCALE GENOMIC DNA]</scope>
    <source>
        <strain evidence="1 2">CSL7591</strain>
    </source>
</reference>
<protein>
    <submittedName>
        <fullName evidence="1">Class I SAM-dependent methyltransferase</fullName>
    </submittedName>
</protein>
<dbReference type="InterPro" id="IPR010719">
    <property type="entry name" value="MnmM_MeTrfase"/>
</dbReference>
<dbReference type="GO" id="GO:0008168">
    <property type="term" value="F:methyltransferase activity"/>
    <property type="evidence" value="ECO:0007669"/>
    <property type="project" value="UniProtKB-KW"/>
</dbReference>
<comment type="caution">
    <text evidence="1">The sequence shown here is derived from an EMBL/GenBank/DDBJ whole genome shotgun (WGS) entry which is preliminary data.</text>
</comment>
<dbReference type="EMBL" id="JAENBO010000003">
    <property type="protein sequence ID" value="MBJ8326075.1"/>
    <property type="molecule type" value="Genomic_DNA"/>
</dbReference>
<proteinExistence type="predicted"/>
<accession>A0ABS0ZJ87</accession>
<dbReference type="RefSeq" id="WP_199575718.1">
    <property type="nucleotide sequence ID" value="NZ_JAENBO010000003.1"/>
</dbReference>
<dbReference type="Pfam" id="PF06962">
    <property type="entry name" value="rRNA_methylase"/>
    <property type="match status" value="1"/>
</dbReference>
<dbReference type="SUPFAM" id="SSF53335">
    <property type="entry name" value="S-adenosyl-L-methionine-dependent methyltransferases"/>
    <property type="match status" value="1"/>
</dbReference>
<dbReference type="PANTHER" id="PTHR35276:SF1">
    <property type="entry name" value="TRNA (MNM(5)S(2)U34)-METHYLTRANSFERASE, CHLOROPLASTIC"/>
    <property type="match status" value="1"/>
</dbReference>
<dbReference type="CDD" id="cd02440">
    <property type="entry name" value="AdoMet_MTases"/>
    <property type="match status" value="1"/>
</dbReference>
<dbReference type="Gene3D" id="3.40.50.150">
    <property type="entry name" value="Vaccinia Virus protein VP39"/>
    <property type="match status" value="1"/>
</dbReference>
<organism evidence="1 2">
    <name type="scientific">Streptococcus pacificus</name>
    <dbReference type="NCBI Taxonomy" id="2740577"/>
    <lineage>
        <taxon>Bacteria</taxon>
        <taxon>Bacillati</taxon>
        <taxon>Bacillota</taxon>
        <taxon>Bacilli</taxon>
        <taxon>Lactobacillales</taxon>
        <taxon>Streptococcaceae</taxon>
        <taxon>Streptococcus</taxon>
    </lineage>
</organism>
<evidence type="ECO:0000313" key="2">
    <source>
        <dbReference type="Proteomes" id="UP000653045"/>
    </source>
</evidence>
<dbReference type="InterPro" id="IPR029063">
    <property type="entry name" value="SAM-dependent_MTases_sf"/>
</dbReference>
<name>A0ABS0ZJ87_9STRE</name>